<feature type="transmembrane region" description="Helical" evidence="1">
    <location>
        <begin position="115"/>
        <end position="137"/>
    </location>
</feature>
<feature type="domain" description="HTH arsR-type" evidence="2">
    <location>
        <begin position="15"/>
        <end position="107"/>
    </location>
</feature>
<dbReference type="SUPFAM" id="SSF46785">
    <property type="entry name" value="Winged helix' DNA-binding domain"/>
    <property type="match status" value="1"/>
</dbReference>
<comment type="caution">
    <text evidence="3">The sequence shown here is derived from an EMBL/GenBank/DDBJ whole genome shotgun (WGS) entry which is preliminary data.</text>
</comment>
<evidence type="ECO:0000313" key="3">
    <source>
        <dbReference type="EMBL" id="RSN69552.1"/>
    </source>
</evidence>
<sequence>MEWEIFTLEDERLKILGQEISSDIGRRILALLKERLMSPNDLAKELDLPITTVIFHIDKLQSAGLIRPVAKMAGKRGQKTLYTLASSAFIIMTSSEERDKIYEALRTIRTAPKEILVRSAIIGLLIGILMLFPWYMFTMNLYSKQVPELSPTNITQNVTGPLIKGMRYPNESIAEASSYEGKLNPLMFLALGISASIVSATAASLMIARKSRKSGKL</sequence>
<proteinExistence type="predicted"/>
<dbReference type="Gene3D" id="1.10.10.10">
    <property type="entry name" value="Winged helix-like DNA-binding domain superfamily/Winged helix DNA-binding domain"/>
    <property type="match status" value="1"/>
</dbReference>
<dbReference type="InterPro" id="IPR011991">
    <property type="entry name" value="ArsR-like_HTH"/>
</dbReference>
<dbReference type="GO" id="GO:0003700">
    <property type="term" value="F:DNA-binding transcription factor activity"/>
    <property type="evidence" value="ECO:0007669"/>
    <property type="project" value="InterPro"/>
</dbReference>
<evidence type="ECO:0000259" key="2">
    <source>
        <dbReference type="SMART" id="SM00418"/>
    </source>
</evidence>
<dbReference type="EMBL" id="RCOR01000018">
    <property type="protein sequence ID" value="RSN69552.1"/>
    <property type="molecule type" value="Genomic_DNA"/>
</dbReference>
<gene>
    <name evidence="3" type="ORF">D9Q81_02810</name>
</gene>
<organism evidence="3 4">
    <name type="scientific">Candidatus Korarchaeum cryptofilum</name>
    <dbReference type="NCBI Taxonomy" id="498846"/>
    <lineage>
        <taxon>Archaea</taxon>
        <taxon>Thermoproteota</taxon>
        <taxon>Candidatus Korarchaeia</taxon>
        <taxon>Candidatus Korarchaeales</taxon>
        <taxon>Candidatus Korarchaeaceae</taxon>
        <taxon>Candidatus Korarchaeum</taxon>
    </lineage>
</organism>
<feature type="transmembrane region" description="Helical" evidence="1">
    <location>
        <begin position="186"/>
        <end position="208"/>
    </location>
</feature>
<dbReference type="AlphaFoldDB" id="A0A3R9RIY3"/>
<keyword evidence="1" id="KW-0472">Membrane</keyword>
<keyword evidence="1" id="KW-1133">Transmembrane helix</keyword>
<dbReference type="Pfam" id="PF12840">
    <property type="entry name" value="HTH_20"/>
    <property type="match status" value="1"/>
</dbReference>
<name>A0A3R9RIY3_9CREN</name>
<accession>A0A3R9RIY3</accession>
<dbReference type="CDD" id="cd00090">
    <property type="entry name" value="HTH_ARSR"/>
    <property type="match status" value="1"/>
</dbReference>
<evidence type="ECO:0000256" key="1">
    <source>
        <dbReference type="SAM" id="Phobius"/>
    </source>
</evidence>
<dbReference type="SMART" id="SM00418">
    <property type="entry name" value="HTH_ARSR"/>
    <property type="match status" value="1"/>
</dbReference>
<dbReference type="RefSeq" id="WP_125741132.1">
    <property type="nucleotide sequence ID" value="NZ_RCOR01000018.1"/>
</dbReference>
<keyword evidence="1" id="KW-0812">Transmembrane</keyword>
<dbReference type="Proteomes" id="UP000278149">
    <property type="component" value="Unassembled WGS sequence"/>
</dbReference>
<dbReference type="InterPro" id="IPR001845">
    <property type="entry name" value="HTH_ArsR_DNA-bd_dom"/>
</dbReference>
<evidence type="ECO:0000313" key="4">
    <source>
        <dbReference type="Proteomes" id="UP000278149"/>
    </source>
</evidence>
<dbReference type="InterPro" id="IPR036390">
    <property type="entry name" value="WH_DNA-bd_sf"/>
</dbReference>
<dbReference type="InterPro" id="IPR036388">
    <property type="entry name" value="WH-like_DNA-bd_sf"/>
</dbReference>
<protein>
    <submittedName>
        <fullName evidence="3">ArsR family transcriptional regulator</fullName>
    </submittedName>
</protein>
<reference evidence="3 4" key="1">
    <citation type="submission" date="2018-10" db="EMBL/GenBank/DDBJ databases">
        <title>Co-occurring genomic capacity for anaerobic methane metabolism and dissimilatory sulfite reduction discovered in the Korarchaeota.</title>
        <authorList>
            <person name="Mckay L.J."/>
            <person name="Dlakic M."/>
            <person name="Fields M.W."/>
            <person name="Delmont T.O."/>
            <person name="Eren A.M."/>
            <person name="Jay Z.J."/>
            <person name="Klingelsmith K.B."/>
            <person name="Rusch D.B."/>
            <person name="Inskeep W.P."/>
        </authorList>
    </citation>
    <scope>NUCLEOTIDE SEQUENCE [LARGE SCALE GENOMIC DNA]</scope>
    <source>
        <strain evidence="3 4">WS</strain>
    </source>
</reference>